<dbReference type="GO" id="GO:0046872">
    <property type="term" value="F:metal ion binding"/>
    <property type="evidence" value="ECO:0007669"/>
    <property type="project" value="UniProtKB-KW"/>
</dbReference>
<dbReference type="InterPro" id="IPR006474">
    <property type="entry name" value="Helicase_Cas3_CRISPR-ass_core"/>
</dbReference>
<evidence type="ECO:0000313" key="13">
    <source>
        <dbReference type="Proteomes" id="UP000589036"/>
    </source>
</evidence>
<evidence type="ECO:0000256" key="5">
    <source>
        <dbReference type="ARBA" id="ARBA00022741"/>
    </source>
</evidence>
<dbReference type="EC" id="3.6.4.-" evidence="12"/>
<evidence type="ECO:0000313" key="12">
    <source>
        <dbReference type="EMBL" id="NYE50070.1"/>
    </source>
</evidence>
<keyword evidence="13" id="KW-1185">Reference proteome</keyword>
<dbReference type="Gene3D" id="1.10.3210.30">
    <property type="match status" value="1"/>
</dbReference>
<dbReference type="SMART" id="SM00490">
    <property type="entry name" value="HELICc"/>
    <property type="match status" value="1"/>
</dbReference>
<dbReference type="GO" id="GO:0051607">
    <property type="term" value="P:defense response to virus"/>
    <property type="evidence" value="ECO:0007669"/>
    <property type="project" value="UniProtKB-KW"/>
</dbReference>
<evidence type="ECO:0000256" key="2">
    <source>
        <dbReference type="ARBA" id="ARBA00009046"/>
    </source>
</evidence>
<dbReference type="SUPFAM" id="SSF52540">
    <property type="entry name" value="P-loop containing nucleoside triphosphate hydrolases"/>
    <property type="match status" value="1"/>
</dbReference>
<dbReference type="Pfam" id="PF00270">
    <property type="entry name" value="DEAD"/>
    <property type="match status" value="1"/>
</dbReference>
<dbReference type="InterPro" id="IPR038257">
    <property type="entry name" value="CRISPR-assoc_Cas3_HD_sf"/>
</dbReference>
<dbReference type="GO" id="GO:0005524">
    <property type="term" value="F:ATP binding"/>
    <property type="evidence" value="ECO:0007669"/>
    <property type="project" value="UniProtKB-KW"/>
</dbReference>
<dbReference type="InterPro" id="IPR014001">
    <property type="entry name" value="Helicase_ATP-bd"/>
</dbReference>
<feature type="domain" description="HD Cas3-type" evidence="11">
    <location>
        <begin position="22"/>
        <end position="213"/>
    </location>
</feature>
<dbReference type="PANTHER" id="PTHR47963">
    <property type="entry name" value="DEAD-BOX ATP-DEPENDENT RNA HELICASE 47, MITOCHONDRIAL"/>
    <property type="match status" value="1"/>
</dbReference>
<protein>
    <submittedName>
        <fullName evidence="12">CRISPR-associated endonuclease/helicase Cas3</fullName>
        <ecNumber evidence="12">3.1.-.-</ecNumber>
        <ecNumber evidence="12">3.6.4.-</ecNumber>
    </submittedName>
</protein>
<evidence type="ECO:0000259" key="11">
    <source>
        <dbReference type="PROSITE" id="PS51643"/>
    </source>
</evidence>
<evidence type="ECO:0000256" key="9">
    <source>
        <dbReference type="ARBA" id="ARBA00023118"/>
    </source>
</evidence>
<sequence length="924" mass="101303">MEFEDAGEVSVDLQIWGKSRGLDEERYPLVCHLLDAAAAMRILWRDVVSAGMRRWLARQMEVTVDHAGRLLEFWAGLHDIGKITPSFQRQVSVPHGYPLSPDDRKVGHDVAAHLWLASALQQAGYADGRRTPVARLVAQLLGGHHGCFHEVDPGKVRLEKRPYLGIGNGLWDEQRTATLKTVQSVLGSPEPPPQIGRDAAVLACGLIILADWLASQIPFIKRRLKHRPVSGDLASLRSFFRGSLAEAPKLVADAGLMRLRLRGGSFEQEFPFPPNALQAGIAEKLPGLVTGPGLLMIAAPMGTGKTETAFHAARIIGDVAGTSGIYVALPTMATADQMYRRLSEYLGRRSPDPAALTLLHGMAWLSPIYSMLEGKEQAEDAGEVSSDDEWLRTAVTEWLLGAKRGLLAPAAVGTIDQALLAVLPVRHNVLRMLGLAHKTVIIDEVHAFSPYMRKLLAILLSWLGQLGAPVVLLSATLPRHVAQELSAAYLGRDGNAAPPDLEQTYPSWTYVQRDMPKPVTEAVPVPEKDRRELAVSLRPLTIREGDLVDRLPALRTELQPLVEEGGCAAVICTTVAQAQETYRALRGWFADLAEAGHEPPELRLLHSRFPAQQREKITNKVIAAFGKNGKRAKPSVLVATQVIEQSLDVDFDLVISDLAPMELLLQRAGRGHRHKGNDKSRPGWAATPRLVVLTAPGGDTPRIPEAWKYVYPHASLIRAQRLLTKQGADPISIPDHVQGMVDSANPGDGIGPEDPLLEGFESAEIERIGANLVELQAADMLGIDTPESLKHLHRITDREVSEELVSTRFDADSVRVLPCFVDQDGTYRLGAADGPSFPQPNEQGRFTRAQRAAVMRHTIPLRAKLVEGRGEANKPPEEWGKEPHLQNLVLLPHRVAENGQIETVCIRDQVFLLDSEQGLLIEKK</sequence>
<dbReference type="Gene3D" id="3.40.50.300">
    <property type="entry name" value="P-loop containing nucleotide triphosphate hydrolases"/>
    <property type="match status" value="2"/>
</dbReference>
<keyword evidence="12" id="KW-0255">Endonuclease</keyword>
<comment type="caution">
    <text evidence="12">The sequence shown here is derived from an EMBL/GenBank/DDBJ whole genome shotgun (WGS) entry which is preliminary data.</text>
</comment>
<dbReference type="EC" id="3.1.-.-" evidence="12"/>
<evidence type="ECO:0000256" key="4">
    <source>
        <dbReference type="ARBA" id="ARBA00022723"/>
    </source>
</evidence>
<dbReference type="InterPro" id="IPR006483">
    <property type="entry name" value="CRISPR-assoc_Cas3_HD"/>
</dbReference>
<reference evidence="12 13" key="1">
    <citation type="submission" date="2020-07" db="EMBL/GenBank/DDBJ databases">
        <title>Sequencing the genomes of 1000 actinobacteria strains.</title>
        <authorList>
            <person name="Klenk H.-P."/>
        </authorList>
    </citation>
    <scope>NUCLEOTIDE SEQUENCE [LARGE SCALE GENOMIC DNA]</scope>
    <source>
        <strain evidence="12 13">CXB654</strain>
    </source>
</reference>
<dbReference type="RefSeq" id="WP_179645618.1">
    <property type="nucleotide sequence ID" value="NZ_BAAAYY010000014.1"/>
</dbReference>
<dbReference type="GO" id="GO:0003723">
    <property type="term" value="F:RNA binding"/>
    <property type="evidence" value="ECO:0007669"/>
    <property type="project" value="TreeGrafter"/>
</dbReference>
<gene>
    <name evidence="12" type="ORF">HDA32_005190</name>
</gene>
<organism evidence="12 13">
    <name type="scientific">Spinactinospora alkalitolerans</name>
    <dbReference type="NCBI Taxonomy" id="687207"/>
    <lineage>
        <taxon>Bacteria</taxon>
        <taxon>Bacillati</taxon>
        <taxon>Actinomycetota</taxon>
        <taxon>Actinomycetes</taxon>
        <taxon>Streptosporangiales</taxon>
        <taxon>Nocardiopsidaceae</taxon>
        <taxon>Spinactinospora</taxon>
    </lineage>
</organism>
<dbReference type="Proteomes" id="UP000589036">
    <property type="component" value="Unassembled WGS sequence"/>
</dbReference>
<evidence type="ECO:0000256" key="8">
    <source>
        <dbReference type="ARBA" id="ARBA00022840"/>
    </source>
</evidence>
<keyword evidence="6 12" id="KW-0378">Hydrolase</keyword>
<keyword evidence="8" id="KW-0067">ATP-binding</keyword>
<dbReference type="InterPro" id="IPR054712">
    <property type="entry name" value="Cas3-like_dom"/>
</dbReference>
<dbReference type="PROSITE" id="PS51192">
    <property type="entry name" value="HELICASE_ATP_BIND_1"/>
    <property type="match status" value="1"/>
</dbReference>
<name>A0A852U813_9ACTN</name>
<evidence type="ECO:0000256" key="3">
    <source>
        <dbReference type="ARBA" id="ARBA00022722"/>
    </source>
</evidence>
<dbReference type="InterPro" id="IPR001650">
    <property type="entry name" value="Helicase_C-like"/>
</dbReference>
<dbReference type="AlphaFoldDB" id="A0A852U813"/>
<dbReference type="NCBIfam" id="TIGR01596">
    <property type="entry name" value="cas3_HD"/>
    <property type="match status" value="1"/>
</dbReference>
<dbReference type="InterPro" id="IPR050547">
    <property type="entry name" value="DEAD_box_RNA_helicases"/>
</dbReference>
<dbReference type="GO" id="GO:0016787">
    <property type="term" value="F:hydrolase activity"/>
    <property type="evidence" value="ECO:0007669"/>
    <property type="project" value="UniProtKB-KW"/>
</dbReference>
<keyword evidence="9" id="KW-0051">Antiviral defense</keyword>
<dbReference type="PANTHER" id="PTHR47963:SF9">
    <property type="entry name" value="CRISPR-ASSOCIATED ENDONUCLEASE_HELICASE CAS3"/>
    <property type="match status" value="1"/>
</dbReference>
<proteinExistence type="inferred from homology"/>
<comment type="similarity">
    <text evidence="1">In the N-terminal section; belongs to the CRISPR-associated nuclease Cas3-HD family.</text>
</comment>
<keyword evidence="5" id="KW-0547">Nucleotide-binding</keyword>
<comment type="similarity">
    <text evidence="2">In the central section; belongs to the CRISPR-associated helicase Cas3 family.</text>
</comment>
<dbReference type="NCBIfam" id="TIGR01587">
    <property type="entry name" value="cas3_core"/>
    <property type="match status" value="1"/>
</dbReference>
<dbReference type="Pfam" id="PF18019">
    <property type="entry name" value="Cas3_HD"/>
    <property type="match status" value="1"/>
</dbReference>
<dbReference type="PROSITE" id="PS51643">
    <property type="entry name" value="HD_CAS3"/>
    <property type="match status" value="1"/>
</dbReference>
<dbReference type="InterPro" id="IPR011545">
    <property type="entry name" value="DEAD/DEAH_box_helicase_dom"/>
</dbReference>
<keyword evidence="4" id="KW-0479">Metal-binding</keyword>
<dbReference type="SMART" id="SM00487">
    <property type="entry name" value="DEXDc"/>
    <property type="match status" value="1"/>
</dbReference>
<dbReference type="GO" id="GO:0004519">
    <property type="term" value="F:endonuclease activity"/>
    <property type="evidence" value="ECO:0007669"/>
    <property type="project" value="UniProtKB-KW"/>
</dbReference>
<dbReference type="GO" id="GO:0003724">
    <property type="term" value="F:RNA helicase activity"/>
    <property type="evidence" value="ECO:0007669"/>
    <property type="project" value="TreeGrafter"/>
</dbReference>
<dbReference type="InterPro" id="IPR027417">
    <property type="entry name" value="P-loop_NTPase"/>
</dbReference>
<feature type="domain" description="Helicase ATP-binding" evidence="10">
    <location>
        <begin position="286"/>
        <end position="495"/>
    </location>
</feature>
<evidence type="ECO:0000256" key="6">
    <source>
        <dbReference type="ARBA" id="ARBA00022801"/>
    </source>
</evidence>
<keyword evidence="7 12" id="KW-0347">Helicase</keyword>
<evidence type="ECO:0000256" key="1">
    <source>
        <dbReference type="ARBA" id="ARBA00006847"/>
    </source>
</evidence>
<evidence type="ECO:0000259" key="10">
    <source>
        <dbReference type="PROSITE" id="PS51192"/>
    </source>
</evidence>
<keyword evidence="3" id="KW-0540">Nuclease</keyword>
<accession>A0A852U813</accession>
<dbReference type="EMBL" id="JACCCC010000001">
    <property type="protein sequence ID" value="NYE50070.1"/>
    <property type="molecule type" value="Genomic_DNA"/>
</dbReference>
<dbReference type="CDD" id="cd09641">
    <property type="entry name" value="Cas3''_I"/>
    <property type="match status" value="1"/>
</dbReference>
<dbReference type="Pfam" id="PF22590">
    <property type="entry name" value="Cas3-like_C_2"/>
    <property type="match status" value="1"/>
</dbReference>
<evidence type="ECO:0000256" key="7">
    <source>
        <dbReference type="ARBA" id="ARBA00022806"/>
    </source>
</evidence>